<keyword evidence="2" id="KW-1185">Reference proteome</keyword>
<dbReference type="Proteomes" id="UP000631114">
    <property type="component" value="Unassembled WGS sequence"/>
</dbReference>
<protein>
    <submittedName>
        <fullName evidence="1">Uncharacterized protein</fullName>
    </submittedName>
</protein>
<accession>A0A835J387</accession>
<proteinExistence type="predicted"/>
<dbReference type="AlphaFoldDB" id="A0A835J387"/>
<dbReference type="EMBL" id="JADFTS010000001">
    <property type="protein sequence ID" value="KAF9626308.1"/>
    <property type="molecule type" value="Genomic_DNA"/>
</dbReference>
<name>A0A835J387_9MAGN</name>
<evidence type="ECO:0000313" key="2">
    <source>
        <dbReference type="Proteomes" id="UP000631114"/>
    </source>
</evidence>
<reference evidence="1 2" key="1">
    <citation type="submission" date="2020-10" db="EMBL/GenBank/DDBJ databases">
        <title>The Coptis chinensis genome and diversification of protoberbering-type alkaloids.</title>
        <authorList>
            <person name="Wang B."/>
            <person name="Shu S."/>
            <person name="Song C."/>
            <person name="Liu Y."/>
        </authorList>
    </citation>
    <scope>NUCLEOTIDE SEQUENCE [LARGE SCALE GENOMIC DNA]</scope>
    <source>
        <strain evidence="1">HL-2020</strain>
        <tissue evidence="1">Leaf</tissue>
    </source>
</reference>
<gene>
    <name evidence="1" type="ORF">IFM89_032157</name>
</gene>
<comment type="caution">
    <text evidence="1">The sequence shown here is derived from an EMBL/GenBank/DDBJ whole genome shotgun (WGS) entry which is preliminary data.</text>
</comment>
<dbReference type="OrthoDB" id="1924020at2759"/>
<evidence type="ECO:0000313" key="1">
    <source>
        <dbReference type="EMBL" id="KAF9626308.1"/>
    </source>
</evidence>
<organism evidence="1 2">
    <name type="scientific">Coptis chinensis</name>
    <dbReference type="NCBI Taxonomy" id="261450"/>
    <lineage>
        <taxon>Eukaryota</taxon>
        <taxon>Viridiplantae</taxon>
        <taxon>Streptophyta</taxon>
        <taxon>Embryophyta</taxon>
        <taxon>Tracheophyta</taxon>
        <taxon>Spermatophyta</taxon>
        <taxon>Magnoliopsida</taxon>
        <taxon>Ranunculales</taxon>
        <taxon>Ranunculaceae</taxon>
        <taxon>Coptidoideae</taxon>
        <taxon>Coptis</taxon>
    </lineage>
</organism>
<sequence length="190" mass="21674">MGAVENNNASYSWLYGSHNNHNQSQWLQNTLSGDLPTKFDVVYLENAEDGLVSTEPSEMNLKKTVQNGEHERDGESKVGFDTKEIENSVCQSEDFAVDMDREKMWANLRSQVSMLMEDNLRQQAELIRRNDEKRNAIKDLCYHLEKLTDENKTLKSCCLRCSKVGKKQNQSQLSKLRELILGKILGGTSV</sequence>